<gene>
    <name evidence="1" type="primary">CAT2_1</name>
    <name evidence="1" type="ORF">H4S07_000061</name>
</gene>
<evidence type="ECO:0000313" key="2">
    <source>
        <dbReference type="Proteomes" id="UP001140096"/>
    </source>
</evidence>
<reference evidence="1" key="1">
    <citation type="submission" date="2022-07" db="EMBL/GenBank/DDBJ databases">
        <title>Phylogenomic reconstructions and comparative analyses of Kickxellomycotina fungi.</title>
        <authorList>
            <person name="Reynolds N.K."/>
            <person name="Stajich J.E."/>
            <person name="Barry K."/>
            <person name="Grigoriev I.V."/>
            <person name="Crous P."/>
            <person name="Smith M.E."/>
        </authorList>
    </citation>
    <scope>NUCLEOTIDE SEQUENCE</scope>
    <source>
        <strain evidence="1">CBS 102833</strain>
    </source>
</reference>
<proteinExistence type="predicted"/>
<sequence length="654" mass="72786">MYRAISTLKPTSAFRPLLHSPAATKNNNKTHALLATRAQSTTAMPSATPLHKPSDTAGGKLFEFQAQLPKLPVPTLGETLPKYLRTVEPLLSKEAYAQTKRIVEEFGQSSQGQELQRRLEARAAEPGRANWLEEWWNDLSYMGYRDPVVPYVSYFYAYKDDKLRRKPTQRAAAIVRAAWEFRRQVASRELAPETTKAGALCSYSYNYMFNATRIPKRPSDIEATYDLAANEHIAVVRNSQFFALPLVHNGQLLSAAEIEAQLDRIVEQADSAAAVPVGVLTSDNRDLWSDNYRLLAEASPQNAATLERLQSAAFLVCLDDARPVTREEYHRVFWHGNGRNRWFDKSLQFIVCDNGKAGFLGEHSSMDGTPTCRLNDYVLDQTLHAKVDLGSSAVRSDLPPPEALRFVTPPAVVRAVEQAGQRFDKVVSQHQLRVLQYEGFGKAEIKRLGFSPDGFVQMAIQLGYYKLYGRPRATYEAAATRAFAHGRTETCRSVSSESVAFCELFETPTASAEAKLAALQAAVKAHGAYARMCSEGKGVDRHLLGLRLSLRPGEEKPRLFQDAAYTESSHWYLSTSQLSSEHFEGWGFSEVVPDGYGVAYTIRNDAVILHIAAMKNEFGLNSDHLAHYIKEAATEMRAAVLACKLKDAAAKPKL</sequence>
<dbReference type="Proteomes" id="UP001140096">
    <property type="component" value="Unassembled WGS sequence"/>
</dbReference>
<keyword evidence="1" id="KW-0012">Acyltransferase</keyword>
<accession>A0ACC1LSA7</accession>
<organism evidence="1 2">
    <name type="scientific">Coemansia furcata</name>
    <dbReference type="NCBI Taxonomy" id="417177"/>
    <lineage>
        <taxon>Eukaryota</taxon>
        <taxon>Fungi</taxon>
        <taxon>Fungi incertae sedis</taxon>
        <taxon>Zoopagomycota</taxon>
        <taxon>Kickxellomycotina</taxon>
        <taxon>Kickxellomycetes</taxon>
        <taxon>Kickxellales</taxon>
        <taxon>Kickxellaceae</taxon>
        <taxon>Coemansia</taxon>
    </lineage>
</organism>
<dbReference type="EC" id="2.3.1.7" evidence="1"/>
<evidence type="ECO:0000313" key="1">
    <source>
        <dbReference type="EMBL" id="KAJ2814163.1"/>
    </source>
</evidence>
<keyword evidence="2" id="KW-1185">Reference proteome</keyword>
<name>A0ACC1LSA7_9FUNG</name>
<protein>
    <submittedName>
        <fullName evidence="1">Carnitine O-acetyltransferase mitochondrial</fullName>
        <ecNumber evidence="1">2.3.1.7</ecNumber>
    </submittedName>
</protein>
<dbReference type="EMBL" id="JANBUP010000002">
    <property type="protein sequence ID" value="KAJ2814163.1"/>
    <property type="molecule type" value="Genomic_DNA"/>
</dbReference>
<comment type="caution">
    <text evidence="1">The sequence shown here is derived from an EMBL/GenBank/DDBJ whole genome shotgun (WGS) entry which is preliminary data.</text>
</comment>
<keyword evidence="1" id="KW-0808">Transferase</keyword>